<evidence type="ECO:0000256" key="4">
    <source>
        <dbReference type="SAM" id="MobiDB-lite"/>
    </source>
</evidence>
<evidence type="ECO:0000259" key="6">
    <source>
        <dbReference type="Pfam" id="PF05726"/>
    </source>
</evidence>
<dbReference type="InterPro" id="IPR014710">
    <property type="entry name" value="RmlC-like_jellyroll"/>
</dbReference>
<evidence type="ECO:0008006" key="9">
    <source>
        <dbReference type="Google" id="ProtNLM"/>
    </source>
</evidence>
<accession>A0A1E7YLK0</accession>
<comment type="cofactor">
    <cofactor evidence="2">
        <name>Fe cation</name>
        <dbReference type="ChEBI" id="CHEBI:24875"/>
    </cofactor>
    <text evidence="2">Binds 1 Fe cation per subunit.</text>
</comment>
<dbReference type="PANTHER" id="PTHR13903">
    <property type="entry name" value="PIRIN-RELATED"/>
    <property type="match status" value="1"/>
</dbReference>
<dbReference type="InterPro" id="IPR003829">
    <property type="entry name" value="Pirin_N_dom"/>
</dbReference>
<dbReference type="GO" id="GO:0046872">
    <property type="term" value="F:metal ion binding"/>
    <property type="evidence" value="ECO:0007669"/>
    <property type="project" value="UniProtKB-KW"/>
</dbReference>
<evidence type="ECO:0000313" key="8">
    <source>
        <dbReference type="Proteomes" id="UP000175616"/>
    </source>
</evidence>
<dbReference type="AlphaFoldDB" id="A0A1E7YLK0"/>
<dbReference type="Pfam" id="PF05726">
    <property type="entry name" value="Pirin_C"/>
    <property type="match status" value="1"/>
</dbReference>
<proteinExistence type="inferred from homology"/>
<feature type="binding site" evidence="2">
    <location>
        <position position="118"/>
    </location>
    <ligand>
        <name>Fe cation</name>
        <dbReference type="ChEBI" id="CHEBI:24875"/>
    </ligand>
</feature>
<feature type="binding site" evidence="2">
    <location>
        <position position="74"/>
    </location>
    <ligand>
        <name>Fe cation</name>
        <dbReference type="ChEBI" id="CHEBI:24875"/>
    </ligand>
</feature>
<dbReference type="InterPro" id="IPR012093">
    <property type="entry name" value="Pirin"/>
</dbReference>
<feature type="binding site" evidence="2">
    <location>
        <position position="120"/>
    </location>
    <ligand>
        <name>Fe cation</name>
        <dbReference type="ChEBI" id="CHEBI:24875"/>
    </ligand>
</feature>
<dbReference type="EMBL" id="LZYE01000258">
    <property type="protein sequence ID" value="OFC32718.1"/>
    <property type="molecule type" value="Genomic_DNA"/>
</dbReference>
<dbReference type="SUPFAM" id="SSF51182">
    <property type="entry name" value="RmlC-like cupins"/>
    <property type="match status" value="1"/>
</dbReference>
<comment type="caution">
    <text evidence="7">The sequence shown here is derived from an EMBL/GenBank/DDBJ whole genome shotgun (WGS) entry which is preliminary data.</text>
</comment>
<dbReference type="PANTHER" id="PTHR13903:SF8">
    <property type="entry name" value="PIRIN"/>
    <property type="match status" value="1"/>
</dbReference>
<dbReference type="CDD" id="cd02909">
    <property type="entry name" value="cupin_pirin_N"/>
    <property type="match status" value="1"/>
</dbReference>
<sequence>MDTMEGNAHTAVGSQGAGRPIESLHPGRVTKDGAGVVLTRLLESDLQRRLDPFLMLDLFGSDVPEDYLAGFPTHPHRGFETITYMLTGRMRHADSAGHSGVIESGGMQWMTAGRGILHSEMPEQESGRMAGLQLWLNLPARDKDTPPWYRDFRAEELPRWREPGGAYDVVVLAGRYRHLQGPVARPTTDPYLLDLRWQDAADIFVELPTTHVAFAVPYQGTVSAQGKVIPTAHLGIFADDPENRGVLLSGEAGSAALMVAGQPLREPIVQYGPFVLNSDEAIRETLRLYRSGDFPPAEL</sequence>
<dbReference type="Gene3D" id="2.60.120.10">
    <property type="entry name" value="Jelly Rolls"/>
    <property type="match status" value="2"/>
</dbReference>
<dbReference type="InterPro" id="IPR011051">
    <property type="entry name" value="RmlC_Cupin_sf"/>
</dbReference>
<dbReference type="PIRSF" id="PIRSF006232">
    <property type="entry name" value="Pirin"/>
    <property type="match status" value="1"/>
</dbReference>
<feature type="binding site" evidence="2">
    <location>
        <position position="76"/>
    </location>
    <ligand>
        <name>Fe cation</name>
        <dbReference type="ChEBI" id="CHEBI:24875"/>
    </ligand>
</feature>
<evidence type="ECO:0000256" key="3">
    <source>
        <dbReference type="RuleBase" id="RU003457"/>
    </source>
</evidence>
<feature type="domain" description="Pirin N-terminal" evidence="5">
    <location>
        <begin position="45"/>
        <end position="136"/>
    </location>
</feature>
<gene>
    <name evidence="7" type="ORF">BAE27_10340</name>
</gene>
<evidence type="ECO:0000256" key="2">
    <source>
        <dbReference type="PIRSR" id="PIRSR006232-1"/>
    </source>
</evidence>
<evidence type="ECO:0000256" key="1">
    <source>
        <dbReference type="ARBA" id="ARBA00008416"/>
    </source>
</evidence>
<evidence type="ECO:0000313" key="7">
    <source>
        <dbReference type="EMBL" id="OFC32718.1"/>
    </source>
</evidence>
<dbReference type="Proteomes" id="UP000175616">
    <property type="component" value="Unassembled WGS sequence"/>
</dbReference>
<feature type="region of interest" description="Disordered" evidence="4">
    <location>
        <begin position="1"/>
        <end position="29"/>
    </location>
</feature>
<name>A0A1E7YLK0_9PROT</name>
<keyword evidence="2" id="KW-0408">Iron</keyword>
<protein>
    <recommendedName>
        <fullName evidence="9">Pirin</fullName>
    </recommendedName>
</protein>
<dbReference type="InterPro" id="IPR008778">
    <property type="entry name" value="Pirin_C_dom"/>
</dbReference>
<keyword evidence="2" id="KW-0479">Metal-binding</keyword>
<organism evidence="7 8">
    <name type="scientific">Acidithiobacillus caldus</name>
    <dbReference type="NCBI Taxonomy" id="33059"/>
    <lineage>
        <taxon>Bacteria</taxon>
        <taxon>Pseudomonadati</taxon>
        <taxon>Pseudomonadota</taxon>
        <taxon>Acidithiobacillia</taxon>
        <taxon>Acidithiobacillales</taxon>
        <taxon>Acidithiobacillaceae</taxon>
        <taxon>Acidithiobacillus</taxon>
    </lineage>
</organism>
<evidence type="ECO:0000259" key="5">
    <source>
        <dbReference type="Pfam" id="PF02678"/>
    </source>
</evidence>
<dbReference type="Pfam" id="PF02678">
    <property type="entry name" value="Pirin"/>
    <property type="match status" value="1"/>
</dbReference>
<feature type="domain" description="Pirin C-terminal" evidence="6">
    <location>
        <begin position="193"/>
        <end position="294"/>
    </location>
</feature>
<comment type="similarity">
    <text evidence="1 3">Belongs to the pirin family.</text>
</comment>
<reference evidence="7 8" key="1">
    <citation type="submission" date="2016-06" db="EMBL/GenBank/DDBJ databases">
        <title>Gene turnover analysis identifies the evolutionary adaptation of the extremophile Acidithiobacillus caldus.</title>
        <authorList>
            <person name="Zhang X."/>
        </authorList>
    </citation>
    <scope>NUCLEOTIDE SEQUENCE [LARGE SCALE GENOMIC DNA]</scope>
    <source>
        <strain evidence="7 8">DX</strain>
    </source>
</reference>